<organism evidence="1 2">
    <name type="scientific">Catharanthus roseus</name>
    <name type="common">Madagascar periwinkle</name>
    <name type="synonym">Vinca rosea</name>
    <dbReference type="NCBI Taxonomy" id="4058"/>
    <lineage>
        <taxon>Eukaryota</taxon>
        <taxon>Viridiplantae</taxon>
        <taxon>Streptophyta</taxon>
        <taxon>Embryophyta</taxon>
        <taxon>Tracheophyta</taxon>
        <taxon>Spermatophyta</taxon>
        <taxon>Magnoliopsida</taxon>
        <taxon>eudicotyledons</taxon>
        <taxon>Gunneridae</taxon>
        <taxon>Pentapetalae</taxon>
        <taxon>asterids</taxon>
        <taxon>lamiids</taxon>
        <taxon>Gentianales</taxon>
        <taxon>Apocynaceae</taxon>
        <taxon>Rauvolfioideae</taxon>
        <taxon>Vinceae</taxon>
        <taxon>Catharanthinae</taxon>
        <taxon>Catharanthus</taxon>
    </lineage>
</organism>
<protein>
    <submittedName>
        <fullName evidence="1">Uncharacterized protein</fullName>
    </submittedName>
</protein>
<dbReference type="EMBL" id="CM044708">
    <property type="protein sequence ID" value="KAI5650538.1"/>
    <property type="molecule type" value="Genomic_DNA"/>
</dbReference>
<evidence type="ECO:0000313" key="2">
    <source>
        <dbReference type="Proteomes" id="UP001060085"/>
    </source>
</evidence>
<keyword evidence="2" id="KW-1185">Reference proteome</keyword>
<comment type="caution">
    <text evidence="1">The sequence shown here is derived from an EMBL/GenBank/DDBJ whole genome shotgun (WGS) entry which is preliminary data.</text>
</comment>
<accession>A0ACB9ZSH4</accession>
<reference evidence="2" key="1">
    <citation type="journal article" date="2023" name="Nat. Plants">
        <title>Single-cell RNA sequencing provides a high-resolution roadmap for understanding the multicellular compartmentation of specialized metabolism.</title>
        <authorList>
            <person name="Sun S."/>
            <person name="Shen X."/>
            <person name="Li Y."/>
            <person name="Li Y."/>
            <person name="Wang S."/>
            <person name="Li R."/>
            <person name="Zhang H."/>
            <person name="Shen G."/>
            <person name="Guo B."/>
            <person name="Wei J."/>
            <person name="Xu J."/>
            <person name="St-Pierre B."/>
            <person name="Chen S."/>
            <person name="Sun C."/>
        </authorList>
    </citation>
    <scope>NUCLEOTIDE SEQUENCE [LARGE SCALE GENOMIC DNA]</scope>
</reference>
<proteinExistence type="predicted"/>
<dbReference type="Proteomes" id="UP001060085">
    <property type="component" value="Linkage Group LG08"/>
</dbReference>
<evidence type="ECO:0000313" key="1">
    <source>
        <dbReference type="EMBL" id="KAI5650538.1"/>
    </source>
</evidence>
<gene>
    <name evidence="1" type="ORF">M9H77_36543</name>
</gene>
<name>A0ACB9ZSH4_CATRO</name>
<sequence length="400" mass="44042">MDFSRKLSFLVFLLCVLISLKNQNAEINRSSQAGNWVSSDSYSVSHSESPISSPPMSRTIEMEIEPPGPPLSLRYDYYRETCSGAEQTIKSVVQNLYLLKPDIAPSLLRLVFHDCFVQGCDASVLLDPGDGTESEKDSPPNKSLKGFEVIDNIKSELERICPGVVSCADILVLAARESVILAGGPFYPLQTGRKDSNMSFPEEATYQLPRPQDDLSNIIEKFGSRGFNKEEIVSLLGAHSIGKIHCKFFLNRLYNFGGTDQPDPSIDSEFLNFLRSKCGNNTTSFNQSASPSLSPAPSLSLAPSSAAPALVEEPSIEMDYEGHGSGFGTIYYQSLLQSRGILYADQQLTAGEETKNWVRTYASDLSLFHKNFALAMIKLSNHRVLTVPSGQVRLDCRRVA</sequence>